<reference evidence="3 4" key="1">
    <citation type="submission" date="2017-04" db="EMBL/GenBank/DDBJ databases">
        <authorList>
            <person name="Afonso C.L."/>
            <person name="Miller P.J."/>
            <person name="Scott M.A."/>
            <person name="Spackman E."/>
            <person name="Goraichik I."/>
            <person name="Dimitrov K.M."/>
            <person name="Suarez D.L."/>
            <person name="Swayne D.E."/>
        </authorList>
    </citation>
    <scope>NUCLEOTIDE SEQUENCE [LARGE SCALE GENOMIC DNA]</scope>
    <source>
        <strain evidence="3 4">DSM 23236</strain>
    </source>
</reference>
<evidence type="ECO:0000256" key="2">
    <source>
        <dbReference type="SAM" id="MobiDB-lite"/>
    </source>
</evidence>
<dbReference type="Proteomes" id="UP000192761">
    <property type="component" value="Unassembled WGS sequence"/>
</dbReference>
<proteinExistence type="predicted"/>
<feature type="region of interest" description="Disordered" evidence="2">
    <location>
        <begin position="130"/>
        <end position="189"/>
    </location>
</feature>
<gene>
    <name evidence="3" type="ORF">SAMN02745857_01217</name>
</gene>
<name>A0A1W1XC63_9NEIS</name>
<accession>A0A1W1XC63</accession>
<feature type="region of interest" description="Disordered" evidence="2">
    <location>
        <begin position="538"/>
        <end position="588"/>
    </location>
</feature>
<organism evidence="3 4">
    <name type="scientific">Andreprevotia lacus DSM 23236</name>
    <dbReference type="NCBI Taxonomy" id="1121001"/>
    <lineage>
        <taxon>Bacteria</taxon>
        <taxon>Pseudomonadati</taxon>
        <taxon>Pseudomonadota</taxon>
        <taxon>Betaproteobacteria</taxon>
        <taxon>Neisseriales</taxon>
        <taxon>Chitinibacteraceae</taxon>
        <taxon>Andreprevotia</taxon>
    </lineage>
</organism>
<dbReference type="AlphaFoldDB" id="A0A1W1XC63"/>
<evidence type="ECO:0000256" key="1">
    <source>
        <dbReference type="SAM" id="Coils"/>
    </source>
</evidence>
<evidence type="ECO:0000313" key="4">
    <source>
        <dbReference type="Proteomes" id="UP000192761"/>
    </source>
</evidence>
<keyword evidence="4" id="KW-1185">Reference proteome</keyword>
<dbReference type="STRING" id="1121001.SAMN02745857_01217"/>
<sequence>MSGKTCFVLRPVVALLLGPLLVANAHALGLGELQLRSYVGQHLRATIPFRLSDTETLSDDCITISNSNGDLPSIGPVEPRIRGNNIVLEGSENISEPTGAFSLHINCGRVIYDRDFVVLLDPPPEVEPAIVTPIAERRAPSEERPPVTTAATPPKRKASKAVPVADATQKPASKPVHQGASGARPAQPERDVLRIQGDSLPPLTLPATPGSPEYARELEQRVATLKTLQGKLEADIVTLQTTLDALKKQQAASPAQDQTAARAALPAAQANASAPVAAPAMSAAPQPTAAAAPAPTAVPVPTAAPVPVRSSQGGLPLWPLGVLAAALAGALFMWWRQRRNDAALAADLYADTMIGKPVNLGVTLQRKLTQASGFINSQLSPTGIEVKEAQPDLDERAQMLLLQGEVTAAIEELQRGIADAPDDVERWFLLFRIFRHQGMKIDYAQLARDFKVKHPDDEDWELVRNIGQRLDPENPLYAQTTPAAASPLDSADLELIAPLAAAAAAVPRAGPTPSQHEPVLDFLSDSAGPVEPRLDEAAFSAPPHIDLELPDLGGGGAIDKPGSPSQPVLLDEIDFDPPRDKPHRGKKH</sequence>
<protein>
    <submittedName>
        <fullName evidence="3">Tfp pilus assembly protein FimV</fullName>
    </submittedName>
</protein>
<feature type="coiled-coil region" evidence="1">
    <location>
        <begin position="215"/>
        <end position="249"/>
    </location>
</feature>
<feature type="region of interest" description="Disordered" evidence="2">
    <location>
        <begin position="508"/>
        <end position="527"/>
    </location>
</feature>
<keyword evidence="1" id="KW-0175">Coiled coil</keyword>
<evidence type="ECO:0000313" key="3">
    <source>
        <dbReference type="EMBL" id="SMC21459.1"/>
    </source>
</evidence>
<dbReference type="EMBL" id="FWXD01000005">
    <property type="protein sequence ID" value="SMC21459.1"/>
    <property type="molecule type" value="Genomic_DNA"/>
</dbReference>
<feature type="compositionally biased region" description="Basic and acidic residues" evidence="2">
    <location>
        <begin position="135"/>
        <end position="145"/>
    </location>
</feature>